<reference evidence="1" key="1">
    <citation type="submission" date="2021-03" db="EMBL/GenBank/DDBJ databases">
        <authorList>
            <consortium name="DOE Joint Genome Institute"/>
            <person name="Ahrendt S."/>
            <person name="Looney B.P."/>
            <person name="Miyauchi S."/>
            <person name="Morin E."/>
            <person name="Drula E."/>
            <person name="Courty P.E."/>
            <person name="Chicoki N."/>
            <person name="Fauchery L."/>
            <person name="Kohler A."/>
            <person name="Kuo A."/>
            <person name="Labutti K."/>
            <person name="Pangilinan J."/>
            <person name="Lipzen A."/>
            <person name="Riley R."/>
            <person name="Andreopoulos W."/>
            <person name="He G."/>
            <person name="Johnson J."/>
            <person name="Barry K.W."/>
            <person name="Grigoriev I.V."/>
            <person name="Nagy L."/>
            <person name="Hibbett D."/>
            <person name="Henrissat B."/>
            <person name="Matheny P.B."/>
            <person name="Labbe J."/>
            <person name="Martin F."/>
        </authorList>
    </citation>
    <scope>NUCLEOTIDE SEQUENCE</scope>
    <source>
        <strain evidence="1">HHB10654</strain>
    </source>
</reference>
<accession>A0ACB8SUG5</accession>
<evidence type="ECO:0000313" key="2">
    <source>
        <dbReference type="Proteomes" id="UP000814140"/>
    </source>
</evidence>
<dbReference type="Proteomes" id="UP000814140">
    <property type="component" value="Unassembled WGS sequence"/>
</dbReference>
<name>A0ACB8SUG5_9AGAM</name>
<comment type="caution">
    <text evidence="1">The sequence shown here is derived from an EMBL/GenBank/DDBJ whole genome shotgun (WGS) entry which is preliminary data.</text>
</comment>
<protein>
    <submittedName>
        <fullName evidence="1">WD40 repeat-like protein</fullName>
    </submittedName>
</protein>
<evidence type="ECO:0000313" key="1">
    <source>
        <dbReference type="EMBL" id="KAI0060080.1"/>
    </source>
</evidence>
<organism evidence="1 2">
    <name type="scientific">Artomyces pyxidatus</name>
    <dbReference type="NCBI Taxonomy" id="48021"/>
    <lineage>
        <taxon>Eukaryota</taxon>
        <taxon>Fungi</taxon>
        <taxon>Dikarya</taxon>
        <taxon>Basidiomycota</taxon>
        <taxon>Agaricomycotina</taxon>
        <taxon>Agaricomycetes</taxon>
        <taxon>Russulales</taxon>
        <taxon>Auriscalpiaceae</taxon>
        <taxon>Artomyces</taxon>
    </lineage>
</organism>
<gene>
    <name evidence="1" type="ORF">BV25DRAFT_979706</name>
</gene>
<dbReference type="EMBL" id="MU277221">
    <property type="protein sequence ID" value="KAI0060080.1"/>
    <property type="molecule type" value="Genomic_DNA"/>
</dbReference>
<sequence length="1173" mass="129073">MLSSALLIARRMKKICASSWRVSGVQLRDSRIVQAELIGARTERGVARVEEHTMNNEAAAVLRARSNLINKLPRAHEAGFDSGRAGGPSVCFAGTRVAILNMIKAWMENEDAAIPRVFWLNGLAGIGKSTIARTVAEFAQQRGILGGSFFFVRGDNALSQSRLVFPTLAFQLAQKDIALKSAIGKALEEDADYGHRAAPIQVEKLIIEPLGTLDRSEKLLIFVLDALDECGNGRGAAEILRLLLAHAYRVPFRFRVLITSRPEHHIRSVFSQEPSHARFILHDIEASVVRHDIQLFVHYELVDIPKQLQVRASLDWPRKADIDALVERSGKLFIYAATAIRFIGNTTVRNPQKQIDILLGARHTTKTKPYEDLDLLYLQVLRSALPSDLTDDDDIDRFHWVIGSVVLLRDPLSMDALACFTRFETEEVVNALYHLHSIILTPSAMDEAPVVYHPSFPDFITDPQRCTDSTFTITISIHEQRLTLRCLELIEAVLKRDIAEIKNPSLLNSEVGFFNDKVNKAMPAHVQYACRYWASHLMRVSLGDEAVMAQLNKFASVSMMWWFEAMSLLGATTLAVSCMRDAHRWVADSNGPQDLVTLLYDAYRFIVSHQTVINSSALHVYHTALPFTPHDTALYKTYEKETRDSVRVLQGMPRHWSPCLGTMHGRGDAAKAIAFSPDGLRVAVGLEGNGNIATLWEAQTVTHILTFYGHSGTLRSVAFSPDSSRLATGSDDHTVRVWDTVSGVSVTTFEGHTSPVLSVHYMLDGLRLVSGSSDCTVRVWDTISCTNSLKIQADCVIHSVTSFAGGSRIVSGQDDGRVQVFDSQSGARVATFEGHTEPVLSVAVESENDRSTIRIASGSEDCTIRVWNSSSGACVATLEGHKSEVSSVTFGPLYLGSGSSDATVRLWPKHSLSSTGAITLRGHPTRVNGVAFSPDGSRIASSSDDSTWKLWDAESVASDQTTDWHAEWATSYAMSQDTSWLATGGNDGLVKLWDASTGDLIKDLIGHRAGICSLAFSNDGARLASGSYDGTVRVWGAESGDCLMTLKGHTEYVTNMSFCDSGTQLFSRTDHHTYTWDLVGRALVGREDNQHPLAEPPYPGMVGQSGGDWFWFGQGRFLYMSTPFGGHVRIALVVEEYRLTGFGVQGDRVVFICAGGQVLLMDISRPKLFFSTL</sequence>
<proteinExistence type="predicted"/>
<reference evidence="1" key="2">
    <citation type="journal article" date="2022" name="New Phytol.">
        <title>Evolutionary transition to the ectomycorrhizal habit in the genomes of a hyperdiverse lineage of mushroom-forming fungi.</title>
        <authorList>
            <person name="Looney B."/>
            <person name="Miyauchi S."/>
            <person name="Morin E."/>
            <person name="Drula E."/>
            <person name="Courty P.E."/>
            <person name="Kohler A."/>
            <person name="Kuo A."/>
            <person name="LaButti K."/>
            <person name="Pangilinan J."/>
            <person name="Lipzen A."/>
            <person name="Riley R."/>
            <person name="Andreopoulos W."/>
            <person name="He G."/>
            <person name="Johnson J."/>
            <person name="Nolan M."/>
            <person name="Tritt A."/>
            <person name="Barry K.W."/>
            <person name="Grigoriev I.V."/>
            <person name="Nagy L.G."/>
            <person name="Hibbett D."/>
            <person name="Henrissat B."/>
            <person name="Matheny P.B."/>
            <person name="Labbe J."/>
            <person name="Martin F.M."/>
        </authorList>
    </citation>
    <scope>NUCLEOTIDE SEQUENCE</scope>
    <source>
        <strain evidence="1">HHB10654</strain>
    </source>
</reference>
<keyword evidence="2" id="KW-1185">Reference proteome</keyword>